<dbReference type="EMBL" id="BMAT01010886">
    <property type="protein sequence ID" value="GFR62529.1"/>
    <property type="molecule type" value="Genomic_DNA"/>
</dbReference>
<keyword evidence="1" id="KW-0808">Transferase</keyword>
<keyword evidence="2" id="KW-1185">Reference proteome</keyword>
<gene>
    <name evidence="1" type="ORF">ElyMa_005458400</name>
</gene>
<keyword evidence="1" id="KW-0548">Nucleotidyltransferase</keyword>
<organism evidence="1 2">
    <name type="scientific">Elysia marginata</name>
    <dbReference type="NCBI Taxonomy" id="1093978"/>
    <lineage>
        <taxon>Eukaryota</taxon>
        <taxon>Metazoa</taxon>
        <taxon>Spiralia</taxon>
        <taxon>Lophotrochozoa</taxon>
        <taxon>Mollusca</taxon>
        <taxon>Gastropoda</taxon>
        <taxon>Heterobranchia</taxon>
        <taxon>Euthyneura</taxon>
        <taxon>Panpulmonata</taxon>
        <taxon>Sacoglossa</taxon>
        <taxon>Placobranchoidea</taxon>
        <taxon>Plakobranchidae</taxon>
        <taxon>Elysia</taxon>
    </lineage>
</organism>
<evidence type="ECO:0000313" key="2">
    <source>
        <dbReference type="Proteomes" id="UP000762676"/>
    </source>
</evidence>
<dbReference type="PANTHER" id="PTHR36688:SF2">
    <property type="entry name" value="ENDONUCLEASE_EXONUCLEASE_PHOSPHATASE DOMAIN-CONTAINING PROTEIN"/>
    <property type="match status" value="1"/>
</dbReference>
<evidence type="ECO:0000313" key="1">
    <source>
        <dbReference type="EMBL" id="GFR62529.1"/>
    </source>
</evidence>
<dbReference type="AlphaFoldDB" id="A0AAV4EPA3"/>
<dbReference type="Proteomes" id="UP000762676">
    <property type="component" value="Unassembled WGS sequence"/>
</dbReference>
<comment type="caution">
    <text evidence="1">The sequence shown here is derived from an EMBL/GenBank/DDBJ whole genome shotgun (WGS) entry which is preliminary data.</text>
</comment>
<protein>
    <submittedName>
        <fullName evidence="1">RNA-directed DNA polymerase from mobile element jockey-like</fullName>
    </submittedName>
</protein>
<dbReference type="PANTHER" id="PTHR36688">
    <property type="entry name" value="ENDO/EXONUCLEASE/PHOSPHATASE DOMAIN-CONTAINING PROTEIN"/>
    <property type="match status" value="1"/>
</dbReference>
<proteinExistence type="predicted"/>
<reference evidence="1 2" key="1">
    <citation type="journal article" date="2021" name="Elife">
        <title>Chloroplast acquisition without the gene transfer in kleptoplastic sea slugs, Plakobranchus ocellatus.</title>
        <authorList>
            <person name="Maeda T."/>
            <person name="Takahashi S."/>
            <person name="Yoshida T."/>
            <person name="Shimamura S."/>
            <person name="Takaki Y."/>
            <person name="Nagai Y."/>
            <person name="Toyoda A."/>
            <person name="Suzuki Y."/>
            <person name="Arimoto A."/>
            <person name="Ishii H."/>
            <person name="Satoh N."/>
            <person name="Nishiyama T."/>
            <person name="Hasebe M."/>
            <person name="Maruyama T."/>
            <person name="Minagawa J."/>
            <person name="Obokata J."/>
            <person name="Shigenobu S."/>
        </authorList>
    </citation>
    <scope>NUCLEOTIDE SEQUENCE [LARGE SCALE GENOMIC DNA]</scope>
</reference>
<accession>A0AAV4EPA3</accession>
<dbReference type="InterPro" id="IPR052560">
    <property type="entry name" value="RdDP_mobile_element"/>
</dbReference>
<keyword evidence="1" id="KW-0695">RNA-directed DNA polymerase</keyword>
<dbReference type="GO" id="GO:0003964">
    <property type="term" value="F:RNA-directed DNA polymerase activity"/>
    <property type="evidence" value="ECO:0007669"/>
    <property type="project" value="UniProtKB-KW"/>
</dbReference>
<sequence length="190" mass="21685">MQRMKKVDTLSKDTTALKENFDTWYLKIKTTKSVSTAFHLNNHEASKTLNIKVKNKTLPSGPSPKYSGVTLERHFNYRKYPEGCANKIAKRKLARTTWGTSQSVLRTSTLALCYKAAAHCAPVWTRCPNTRLVGVKLRELMRTIGGCLEPTPIQWLSNISLINCTSPREWRRCDTENDQKNRGHGRQHIP</sequence>
<name>A0AAV4EPA3_9GAST</name>